<reference evidence="3 4" key="1">
    <citation type="journal article" date="2024" name="Plant J.">
        <title>Genome sequences and population genomics reveal climatic adaptation and genomic divergence between two closely related sweetgum species.</title>
        <authorList>
            <person name="Xu W.Q."/>
            <person name="Ren C.Q."/>
            <person name="Zhang X.Y."/>
            <person name="Comes H.P."/>
            <person name="Liu X.H."/>
            <person name="Li Y.G."/>
            <person name="Kettle C.J."/>
            <person name="Jalonen R."/>
            <person name="Gaisberger H."/>
            <person name="Ma Y.Z."/>
            <person name="Qiu Y.X."/>
        </authorList>
    </citation>
    <scope>NUCLEOTIDE SEQUENCE [LARGE SCALE GENOMIC DNA]</scope>
    <source>
        <strain evidence="3">Hangzhou</strain>
    </source>
</reference>
<dbReference type="Pfam" id="PF00931">
    <property type="entry name" value="NB-ARC"/>
    <property type="match status" value="1"/>
</dbReference>
<name>A0AAP0XB15_LIQFO</name>
<comment type="caution">
    <text evidence="3">The sequence shown here is derived from an EMBL/GenBank/DDBJ whole genome shotgun (WGS) entry which is preliminary data.</text>
</comment>
<proteinExistence type="predicted"/>
<dbReference type="InterPro" id="IPR027417">
    <property type="entry name" value="P-loop_NTPase"/>
</dbReference>
<accession>A0AAP0XB15</accession>
<dbReference type="Gene3D" id="3.40.50.300">
    <property type="entry name" value="P-loop containing nucleotide triphosphate hydrolases"/>
    <property type="match status" value="1"/>
</dbReference>
<dbReference type="EMBL" id="JBBPBK010000001">
    <property type="protein sequence ID" value="KAK9292915.1"/>
    <property type="molecule type" value="Genomic_DNA"/>
</dbReference>
<dbReference type="GO" id="GO:0043531">
    <property type="term" value="F:ADP binding"/>
    <property type="evidence" value="ECO:0007669"/>
    <property type="project" value="InterPro"/>
</dbReference>
<dbReference type="Proteomes" id="UP001415857">
    <property type="component" value="Unassembled WGS sequence"/>
</dbReference>
<gene>
    <name evidence="3" type="ORF">L1049_020896</name>
</gene>
<keyword evidence="4" id="KW-1185">Reference proteome</keyword>
<organism evidence="3 4">
    <name type="scientific">Liquidambar formosana</name>
    <name type="common">Formosan gum</name>
    <dbReference type="NCBI Taxonomy" id="63359"/>
    <lineage>
        <taxon>Eukaryota</taxon>
        <taxon>Viridiplantae</taxon>
        <taxon>Streptophyta</taxon>
        <taxon>Embryophyta</taxon>
        <taxon>Tracheophyta</taxon>
        <taxon>Spermatophyta</taxon>
        <taxon>Magnoliopsida</taxon>
        <taxon>eudicotyledons</taxon>
        <taxon>Gunneridae</taxon>
        <taxon>Pentapetalae</taxon>
        <taxon>Saxifragales</taxon>
        <taxon>Altingiaceae</taxon>
        <taxon>Liquidambar</taxon>
    </lineage>
</organism>
<evidence type="ECO:0000259" key="2">
    <source>
        <dbReference type="Pfam" id="PF00931"/>
    </source>
</evidence>
<dbReference type="AlphaFoldDB" id="A0AAP0XB15"/>
<evidence type="ECO:0000256" key="1">
    <source>
        <dbReference type="SAM" id="MobiDB-lite"/>
    </source>
</evidence>
<feature type="region of interest" description="Disordered" evidence="1">
    <location>
        <begin position="1"/>
        <end position="20"/>
    </location>
</feature>
<protein>
    <recommendedName>
        <fullName evidence="2">NB-ARC domain-containing protein</fullName>
    </recommendedName>
</protein>
<dbReference type="InterPro" id="IPR002182">
    <property type="entry name" value="NB-ARC"/>
</dbReference>
<evidence type="ECO:0000313" key="3">
    <source>
        <dbReference type="EMBL" id="KAK9292915.1"/>
    </source>
</evidence>
<evidence type="ECO:0000313" key="4">
    <source>
        <dbReference type="Proteomes" id="UP001415857"/>
    </source>
</evidence>
<sequence>MRSLQTYGIKPKSNDEGMSSLHGMQRQWRRSYSHVVEEYTVGLDRDVEILVAQLVNKEKHYQVVSICGMGGLGKTTLVKKVYNHNDIRHHFDGFAWASISQQCQPREFWEGILFKVISPSKEQR</sequence>
<dbReference type="PANTHER" id="PTHR19338:SF66">
    <property type="entry name" value="NB-ARC DOMAIN-CONTAINING PROTEIN"/>
    <property type="match status" value="1"/>
</dbReference>
<dbReference type="PANTHER" id="PTHR19338">
    <property type="entry name" value="TRANSLOCASE OF INNER MITOCHONDRIAL MEMBRANE 13 HOMOLOG"/>
    <property type="match status" value="1"/>
</dbReference>
<dbReference type="SUPFAM" id="SSF52540">
    <property type="entry name" value="P-loop containing nucleoside triphosphate hydrolases"/>
    <property type="match status" value="1"/>
</dbReference>
<feature type="domain" description="NB-ARC" evidence="2">
    <location>
        <begin position="45"/>
        <end position="117"/>
    </location>
</feature>